<dbReference type="Pfam" id="PF08448">
    <property type="entry name" value="PAS_4"/>
    <property type="match status" value="1"/>
</dbReference>
<dbReference type="PROSITE" id="PS50112">
    <property type="entry name" value="PAS"/>
    <property type="match status" value="1"/>
</dbReference>
<keyword evidence="10" id="KW-1185">Reference proteome</keyword>
<keyword evidence="4" id="KW-0808">Transferase</keyword>
<dbReference type="PANTHER" id="PTHR43304:SF1">
    <property type="entry name" value="PAC DOMAIN-CONTAINING PROTEIN"/>
    <property type="match status" value="1"/>
</dbReference>
<dbReference type="InterPro" id="IPR000014">
    <property type="entry name" value="PAS"/>
</dbReference>
<dbReference type="SMART" id="SM00091">
    <property type="entry name" value="PAS"/>
    <property type="match status" value="2"/>
</dbReference>
<dbReference type="InterPro" id="IPR036890">
    <property type="entry name" value="HATPase_C_sf"/>
</dbReference>
<dbReference type="InterPro" id="IPR054327">
    <property type="entry name" value="His-kinase-like_sensor"/>
</dbReference>
<dbReference type="InterPro" id="IPR003594">
    <property type="entry name" value="HATPase_dom"/>
</dbReference>
<comment type="catalytic activity">
    <reaction evidence="1">
        <text>ATP + protein L-histidine = ADP + protein N-phospho-L-histidine.</text>
        <dbReference type="EC" id="2.7.13.3"/>
    </reaction>
</comment>
<evidence type="ECO:0000256" key="5">
    <source>
        <dbReference type="ARBA" id="ARBA00022777"/>
    </source>
</evidence>
<reference evidence="10" key="1">
    <citation type="submission" date="2017-12" db="EMBL/GenBank/DDBJ databases">
        <title>Draft genome sequence of Telmatospirillum siberiense 26-4b1T, an acidotolerant peatland alphaproteobacterium potentially involved in sulfur cycling.</title>
        <authorList>
            <person name="Hausmann B."/>
            <person name="Pjevac P."/>
            <person name="Schreck K."/>
            <person name="Herbold C.W."/>
            <person name="Daims H."/>
            <person name="Wagner M."/>
            <person name="Pester M."/>
            <person name="Loy A."/>
        </authorList>
    </citation>
    <scope>NUCLEOTIDE SEQUENCE [LARGE SCALE GENOMIC DNA]</scope>
    <source>
        <strain evidence="10">26-4b1</strain>
    </source>
</reference>
<dbReference type="Gene3D" id="1.10.287.130">
    <property type="match status" value="1"/>
</dbReference>
<dbReference type="CDD" id="cd00082">
    <property type="entry name" value="HisKA"/>
    <property type="match status" value="1"/>
</dbReference>
<dbReference type="SUPFAM" id="SSF47384">
    <property type="entry name" value="Homodimeric domain of signal transducing histidine kinase"/>
    <property type="match status" value="1"/>
</dbReference>
<dbReference type="EC" id="2.7.13.3" evidence="2"/>
<organism evidence="9 10">
    <name type="scientific">Telmatospirillum siberiense</name>
    <dbReference type="NCBI Taxonomy" id="382514"/>
    <lineage>
        <taxon>Bacteria</taxon>
        <taxon>Pseudomonadati</taxon>
        <taxon>Pseudomonadota</taxon>
        <taxon>Alphaproteobacteria</taxon>
        <taxon>Rhodospirillales</taxon>
        <taxon>Rhodospirillaceae</taxon>
        <taxon>Telmatospirillum</taxon>
    </lineage>
</organism>
<keyword evidence="5" id="KW-0418">Kinase</keyword>
<keyword evidence="6" id="KW-0472">Membrane</keyword>
<evidence type="ECO:0000256" key="4">
    <source>
        <dbReference type="ARBA" id="ARBA00022679"/>
    </source>
</evidence>
<dbReference type="Pfam" id="PF22588">
    <property type="entry name" value="dCache_1_like"/>
    <property type="match status" value="1"/>
</dbReference>
<dbReference type="InterPro" id="IPR004358">
    <property type="entry name" value="Sig_transdc_His_kin-like_C"/>
</dbReference>
<dbReference type="GO" id="GO:0000155">
    <property type="term" value="F:phosphorelay sensor kinase activity"/>
    <property type="evidence" value="ECO:0007669"/>
    <property type="project" value="InterPro"/>
</dbReference>
<dbReference type="SUPFAM" id="SSF55785">
    <property type="entry name" value="PYP-like sensor domain (PAS domain)"/>
    <property type="match status" value="2"/>
</dbReference>
<dbReference type="CDD" id="cd12914">
    <property type="entry name" value="PDC1_DGC_like"/>
    <property type="match status" value="1"/>
</dbReference>
<evidence type="ECO:0000259" key="7">
    <source>
        <dbReference type="PROSITE" id="PS50109"/>
    </source>
</evidence>
<feature type="domain" description="PAS" evidence="8">
    <location>
        <begin position="335"/>
        <end position="381"/>
    </location>
</feature>
<dbReference type="Gene3D" id="3.30.450.20">
    <property type="entry name" value="PAS domain"/>
    <property type="match status" value="4"/>
</dbReference>
<dbReference type="InterPro" id="IPR013656">
    <property type="entry name" value="PAS_4"/>
</dbReference>
<keyword evidence="3" id="KW-0597">Phosphoprotein</keyword>
<sequence>MKVRREPIEMPRGFTGKGIFAAAVLIDLFVIALVGLAIHQSYLQSRSRVEAAAGNLSRVLEQSVVGVIERIDLGLRAVADEFERERSSDVSDEQRFARIFKAQKERLPDIISLRVAGPTGLVIGGTPEIAGPPVSIADRDYFIRLRADPQAGLVLSKPLEGRASPGWSIVFARRLSMPDGSFAGIVLAAVGLDRFQELFSTLDVGPHGSVSLRDGDFVLLARFPQVPDTANLAGVRTPSKEFQKRVREHPNGGLYRARASIDDVERVFSFRKLSSHPLYVIVGLAEVDNLTEWRNGAMALGGLAACFVITTLLAGRFLERSWKARERALSEAEVATARLRAILQNSPIGLGIVGIDRTLQLVNKTLADIFGISSEGLLGQSAERLYGSRAQFDDLGRRAYPVILSGGTFSDQILMHRQDASTFWCRMRARLLDVGSPSLGVAWVMEDISEQKRNEQQLALYRSLIEYTSDCVYVISPRQGFRMVFANDAACAHYGVPREELLTWRLPDWDVGLQDTEALDEFWHEVKLKKSLLIETKHRVHTGAQASALVPVEMSANYLFHEGEEFIAGYFHNTVARMAAERALTDKTRELARSNTDLEQFAYVASHDLREPLRMVSSYLGLLERRLAGHLSDEAREFIGYAKDGAERMDRLILDLLDYSRIGRASRPLEPVCLAEVVAEVAGNLKTRIEEVGGVLEIHPAMPTVLGDRQELVRLFQNLVANALKYHAPDCPPKVVITARQRRKEWVVSVADNGIGIAPQHFERIFGIFQRLHPRRDYDGTGIGLAVCKKIVEHHGGAIWVQSTPGEGSEFFVSFPEVTGS</sequence>
<dbReference type="Pfam" id="PF13188">
    <property type="entry name" value="PAS_8"/>
    <property type="match status" value="1"/>
</dbReference>
<dbReference type="NCBIfam" id="TIGR00229">
    <property type="entry name" value="sensory_box"/>
    <property type="match status" value="1"/>
</dbReference>
<evidence type="ECO:0000256" key="3">
    <source>
        <dbReference type="ARBA" id="ARBA00022553"/>
    </source>
</evidence>
<dbReference type="InterPro" id="IPR005467">
    <property type="entry name" value="His_kinase_dom"/>
</dbReference>
<proteinExistence type="predicted"/>
<evidence type="ECO:0000256" key="6">
    <source>
        <dbReference type="SAM" id="Phobius"/>
    </source>
</evidence>
<feature type="transmembrane region" description="Helical" evidence="6">
    <location>
        <begin position="20"/>
        <end position="38"/>
    </location>
</feature>
<dbReference type="CDD" id="cd12915">
    <property type="entry name" value="PDC2_DGC_like"/>
    <property type="match status" value="1"/>
</dbReference>
<dbReference type="Pfam" id="PF00512">
    <property type="entry name" value="HisKA"/>
    <property type="match status" value="1"/>
</dbReference>
<dbReference type="SUPFAM" id="SSF55874">
    <property type="entry name" value="ATPase domain of HSP90 chaperone/DNA topoisomerase II/histidine kinase"/>
    <property type="match status" value="1"/>
</dbReference>
<keyword evidence="6" id="KW-0812">Transmembrane</keyword>
<dbReference type="SMART" id="SM00388">
    <property type="entry name" value="HisKA"/>
    <property type="match status" value="1"/>
</dbReference>
<keyword evidence="6" id="KW-1133">Transmembrane helix</keyword>
<dbReference type="InterPro" id="IPR036097">
    <property type="entry name" value="HisK_dim/P_sf"/>
</dbReference>
<evidence type="ECO:0000256" key="1">
    <source>
        <dbReference type="ARBA" id="ARBA00000085"/>
    </source>
</evidence>
<dbReference type="Pfam" id="PF02518">
    <property type="entry name" value="HATPase_c"/>
    <property type="match status" value="1"/>
</dbReference>
<dbReference type="PRINTS" id="PR00344">
    <property type="entry name" value="BCTRLSENSOR"/>
</dbReference>
<dbReference type="OrthoDB" id="7320128at2"/>
<dbReference type="Gene3D" id="3.30.565.10">
    <property type="entry name" value="Histidine kinase-like ATPase, C-terminal domain"/>
    <property type="match status" value="1"/>
</dbReference>
<dbReference type="AlphaFoldDB" id="A0A2N3Q0B0"/>
<evidence type="ECO:0000313" key="10">
    <source>
        <dbReference type="Proteomes" id="UP000233293"/>
    </source>
</evidence>
<dbReference type="InterPro" id="IPR035965">
    <property type="entry name" value="PAS-like_dom_sf"/>
</dbReference>
<dbReference type="SMART" id="SM00387">
    <property type="entry name" value="HATPase_c"/>
    <property type="match status" value="1"/>
</dbReference>
<feature type="domain" description="Histidine kinase" evidence="7">
    <location>
        <begin position="604"/>
        <end position="819"/>
    </location>
</feature>
<dbReference type="FunFam" id="3.30.565.10:FF:000006">
    <property type="entry name" value="Sensor histidine kinase WalK"/>
    <property type="match status" value="1"/>
</dbReference>
<dbReference type="Proteomes" id="UP000233293">
    <property type="component" value="Unassembled WGS sequence"/>
</dbReference>
<evidence type="ECO:0000313" key="9">
    <source>
        <dbReference type="EMBL" id="PKU26086.1"/>
    </source>
</evidence>
<dbReference type="InterPro" id="IPR052162">
    <property type="entry name" value="Sensor_kinase/Photoreceptor"/>
</dbReference>
<accession>A0A2N3Q0B0</accession>
<dbReference type="PANTHER" id="PTHR43304">
    <property type="entry name" value="PHYTOCHROME-LIKE PROTEIN CPH1"/>
    <property type="match status" value="1"/>
</dbReference>
<evidence type="ECO:0000256" key="2">
    <source>
        <dbReference type="ARBA" id="ARBA00012438"/>
    </source>
</evidence>
<protein>
    <recommendedName>
        <fullName evidence="2">histidine kinase</fullName>
        <ecNumber evidence="2">2.7.13.3</ecNumber>
    </recommendedName>
</protein>
<dbReference type="InterPro" id="IPR003661">
    <property type="entry name" value="HisK_dim/P_dom"/>
</dbReference>
<dbReference type="EMBL" id="PIUM01000002">
    <property type="protein sequence ID" value="PKU26086.1"/>
    <property type="molecule type" value="Genomic_DNA"/>
</dbReference>
<name>A0A2N3Q0B0_9PROT</name>
<comment type="caution">
    <text evidence="9">The sequence shown here is derived from an EMBL/GenBank/DDBJ whole genome shotgun (WGS) entry which is preliminary data.</text>
</comment>
<evidence type="ECO:0000259" key="8">
    <source>
        <dbReference type="PROSITE" id="PS50112"/>
    </source>
</evidence>
<gene>
    <name evidence="9" type="ORF">CWS72_02840</name>
</gene>
<dbReference type="RefSeq" id="WP_101249047.1">
    <property type="nucleotide sequence ID" value="NZ_PIUM01000002.1"/>
</dbReference>
<dbReference type="PROSITE" id="PS50109">
    <property type="entry name" value="HIS_KIN"/>
    <property type="match status" value="1"/>
</dbReference>